<reference evidence="10 11" key="1">
    <citation type="submission" date="2016-10" db="EMBL/GenBank/DDBJ databases">
        <authorList>
            <person name="de Groot N.N."/>
        </authorList>
    </citation>
    <scope>NUCLEOTIDE SEQUENCE [LARGE SCALE GENOMIC DNA]</scope>
    <source>
        <strain evidence="11">P4-7,KCTC 19426,CECT 7604</strain>
    </source>
</reference>
<evidence type="ECO:0000256" key="4">
    <source>
        <dbReference type="ARBA" id="ARBA00022692"/>
    </source>
</evidence>
<organism evidence="10 11">
    <name type="scientific">Nakamurella panacisegetis</name>
    <dbReference type="NCBI Taxonomy" id="1090615"/>
    <lineage>
        <taxon>Bacteria</taxon>
        <taxon>Bacillati</taxon>
        <taxon>Actinomycetota</taxon>
        <taxon>Actinomycetes</taxon>
        <taxon>Nakamurellales</taxon>
        <taxon>Nakamurellaceae</taxon>
        <taxon>Nakamurella</taxon>
    </lineage>
</organism>
<evidence type="ECO:0000256" key="3">
    <source>
        <dbReference type="ARBA" id="ARBA00022475"/>
    </source>
</evidence>
<keyword evidence="11" id="KW-1185">Reference proteome</keyword>
<keyword evidence="3" id="KW-1003">Cell membrane</keyword>
<dbReference type="SUPFAM" id="SSF161098">
    <property type="entry name" value="MetI-like"/>
    <property type="match status" value="2"/>
</dbReference>
<dbReference type="PANTHER" id="PTHR47737">
    <property type="entry name" value="GLYCINE BETAINE/PROLINE BETAINE TRANSPORT SYSTEM PERMEASE PROTEIN PROW"/>
    <property type="match status" value="1"/>
</dbReference>
<evidence type="ECO:0000259" key="9">
    <source>
        <dbReference type="PROSITE" id="PS50928"/>
    </source>
</evidence>
<feature type="domain" description="ABC transmembrane type-1" evidence="9">
    <location>
        <begin position="170"/>
        <end position="349"/>
    </location>
</feature>
<dbReference type="GO" id="GO:0015226">
    <property type="term" value="F:carnitine transmembrane transporter activity"/>
    <property type="evidence" value="ECO:0007669"/>
    <property type="project" value="TreeGrafter"/>
</dbReference>
<feature type="transmembrane region" description="Helical" evidence="7">
    <location>
        <begin position="217"/>
        <end position="244"/>
    </location>
</feature>
<gene>
    <name evidence="10" type="ORF">SAMN04515671_2137</name>
</gene>
<dbReference type="FunFam" id="1.10.3720.10:FF:000001">
    <property type="entry name" value="Glycine betaine ABC transporter, permease"/>
    <property type="match status" value="1"/>
</dbReference>
<evidence type="ECO:0000313" key="10">
    <source>
        <dbReference type="EMBL" id="SDO85256.1"/>
    </source>
</evidence>
<feature type="transmembrane region" description="Helical" evidence="7">
    <location>
        <begin position="616"/>
        <end position="640"/>
    </location>
</feature>
<feature type="transmembrane region" description="Helical" evidence="7">
    <location>
        <begin position="331"/>
        <end position="350"/>
    </location>
</feature>
<keyword evidence="4 7" id="KW-0812">Transmembrane</keyword>
<evidence type="ECO:0000256" key="8">
    <source>
        <dbReference type="SAM" id="MobiDB-lite"/>
    </source>
</evidence>
<dbReference type="InterPro" id="IPR000515">
    <property type="entry name" value="MetI-like"/>
</dbReference>
<evidence type="ECO:0000256" key="6">
    <source>
        <dbReference type="ARBA" id="ARBA00023136"/>
    </source>
</evidence>
<dbReference type="STRING" id="1090615.SAMN04515671_2137"/>
<sequence length="702" mass="74567">MSAGTTSDSTSERAASRTIPPAPTPPAASPVPHRRPFPALAVIVIVVLAVWVIARYAFADRWNLALAPNDTTTIHNNLNTWQDWVAQNQNVNPVFIYFVNYIQILLQHVSDFMNNVFYQTQTGLGIPYIGWLGTTVLVTFVAFAIGNVKVAGLTLAVFVFLVLQGLWTDAMASFAQVVTAVLFAFVVGLPLGIWAGVSNRMNAVITPVLDFMQIMPSFAYLAPFVLIFGLGTASVTAAVFIFAVPPIIRLTAHGIRQVPTTTREAVDSLGATGMQRLRTVLLPMSKRTIVIGINQTFMAALSMVVIAAYIAAPGLGSDVRNALQGLDVGTAFNAGLAIVLIAIVFDRVATAASVRAELAVRRGNYSNRRRLVLVAIGLVLTLVAIYLSRTYMWAAQAPATWPNWGQAISDGVSNAANWAQTHLSFLTLDFQNGIAYGLLNPLQSLLVDTPWFVVALAFVILAYLVGGWRVALWVVLGSLALLVLGVWSDAMFTLASTILASIAAIVIGVVIGVWMGRSKGADRVIRPVLDAAQTMPAFVYLVPFLGLFGIGRVTAILAGVVYAAPAAIKIVADGIRQVPVNTIESAISTGSTKLQMITRVQIPMSVKSIALASNQAVIYTLSMVVIGAAVGGGGLGYLVINGLQNPLYFGKGLAAGLALVVLGIMVDRVTQAAANRSGQKARRATELLPPPKISARPIAEAA</sequence>
<feature type="transmembrane region" description="Helical" evidence="7">
    <location>
        <begin position="647"/>
        <end position="666"/>
    </location>
</feature>
<feature type="transmembrane region" description="Helical" evidence="7">
    <location>
        <begin position="174"/>
        <end position="197"/>
    </location>
</feature>
<evidence type="ECO:0000256" key="7">
    <source>
        <dbReference type="RuleBase" id="RU363032"/>
    </source>
</evidence>
<evidence type="ECO:0000313" key="11">
    <source>
        <dbReference type="Proteomes" id="UP000198741"/>
    </source>
</evidence>
<dbReference type="PANTHER" id="PTHR47737:SF1">
    <property type="entry name" value="GLYCINE BETAINE_PROLINE BETAINE TRANSPORT SYSTEM PERMEASE PROTEIN PROW"/>
    <property type="match status" value="1"/>
</dbReference>
<dbReference type="PROSITE" id="PS50928">
    <property type="entry name" value="ABC_TM1"/>
    <property type="match status" value="2"/>
</dbReference>
<dbReference type="EMBL" id="LT629710">
    <property type="protein sequence ID" value="SDO85256.1"/>
    <property type="molecule type" value="Genomic_DNA"/>
</dbReference>
<dbReference type="GO" id="GO:0031460">
    <property type="term" value="P:glycine betaine transport"/>
    <property type="evidence" value="ECO:0007669"/>
    <property type="project" value="TreeGrafter"/>
</dbReference>
<feature type="transmembrane region" description="Helical" evidence="7">
    <location>
        <begin position="288"/>
        <end position="311"/>
    </location>
</feature>
<feature type="transmembrane region" description="Helical" evidence="7">
    <location>
        <begin position="537"/>
        <end position="564"/>
    </location>
</feature>
<dbReference type="Gene3D" id="1.10.3720.10">
    <property type="entry name" value="MetI-like"/>
    <property type="match status" value="2"/>
</dbReference>
<feature type="transmembrane region" description="Helical" evidence="7">
    <location>
        <begin position="470"/>
        <end position="488"/>
    </location>
</feature>
<dbReference type="Proteomes" id="UP000198741">
    <property type="component" value="Chromosome I"/>
</dbReference>
<feature type="transmembrane region" description="Helical" evidence="7">
    <location>
        <begin position="494"/>
        <end position="516"/>
    </location>
</feature>
<dbReference type="GO" id="GO:0005275">
    <property type="term" value="F:amine transmembrane transporter activity"/>
    <property type="evidence" value="ECO:0007669"/>
    <property type="project" value="TreeGrafter"/>
</dbReference>
<keyword evidence="6 7" id="KW-0472">Membrane</keyword>
<dbReference type="GO" id="GO:0015871">
    <property type="term" value="P:choline transport"/>
    <property type="evidence" value="ECO:0007669"/>
    <property type="project" value="TreeGrafter"/>
</dbReference>
<evidence type="ECO:0000256" key="5">
    <source>
        <dbReference type="ARBA" id="ARBA00022989"/>
    </source>
</evidence>
<proteinExistence type="inferred from homology"/>
<accession>A0A1H0MYA2</accession>
<comment type="similarity">
    <text evidence="7">Belongs to the binding-protein-dependent transport system permease family.</text>
</comment>
<feature type="transmembrane region" description="Helical" evidence="7">
    <location>
        <begin position="150"/>
        <end position="167"/>
    </location>
</feature>
<keyword evidence="5 7" id="KW-1133">Transmembrane helix</keyword>
<evidence type="ECO:0000256" key="1">
    <source>
        <dbReference type="ARBA" id="ARBA00004141"/>
    </source>
</evidence>
<feature type="transmembrane region" description="Helical" evidence="7">
    <location>
        <begin position="449"/>
        <end position="465"/>
    </location>
</feature>
<feature type="transmembrane region" description="Helical" evidence="7">
    <location>
        <begin position="125"/>
        <end position="144"/>
    </location>
</feature>
<evidence type="ECO:0000256" key="2">
    <source>
        <dbReference type="ARBA" id="ARBA00022448"/>
    </source>
</evidence>
<dbReference type="OrthoDB" id="9815258at2"/>
<feature type="transmembrane region" description="Helical" evidence="7">
    <location>
        <begin position="37"/>
        <end position="58"/>
    </location>
</feature>
<dbReference type="AlphaFoldDB" id="A0A1H0MYA2"/>
<protein>
    <submittedName>
        <fullName evidence="10">Glycine betaine/proline transport system permease protein</fullName>
    </submittedName>
</protein>
<feature type="region of interest" description="Disordered" evidence="8">
    <location>
        <begin position="1"/>
        <end position="31"/>
    </location>
</feature>
<name>A0A1H0MYA2_9ACTN</name>
<dbReference type="InterPro" id="IPR035906">
    <property type="entry name" value="MetI-like_sf"/>
</dbReference>
<dbReference type="GO" id="GO:0043190">
    <property type="term" value="C:ATP-binding cassette (ABC) transporter complex"/>
    <property type="evidence" value="ECO:0007669"/>
    <property type="project" value="TreeGrafter"/>
</dbReference>
<dbReference type="RefSeq" id="WP_090475930.1">
    <property type="nucleotide sequence ID" value="NZ_LT629710.1"/>
</dbReference>
<feature type="transmembrane region" description="Helical" evidence="7">
    <location>
        <begin position="371"/>
        <end position="388"/>
    </location>
</feature>
<dbReference type="Pfam" id="PF00528">
    <property type="entry name" value="BPD_transp_1"/>
    <property type="match status" value="2"/>
</dbReference>
<dbReference type="CDD" id="cd06261">
    <property type="entry name" value="TM_PBP2"/>
    <property type="match status" value="2"/>
</dbReference>
<feature type="compositionally biased region" description="Pro residues" evidence="8">
    <location>
        <begin position="20"/>
        <end position="29"/>
    </location>
</feature>
<keyword evidence="2 7" id="KW-0813">Transport</keyword>
<feature type="domain" description="ABC transmembrane type-1" evidence="9">
    <location>
        <begin position="490"/>
        <end position="670"/>
    </location>
</feature>
<comment type="subcellular location">
    <subcellularLocation>
        <location evidence="7">Cell membrane</location>
        <topology evidence="7">Multi-pass membrane protein</topology>
    </subcellularLocation>
    <subcellularLocation>
        <location evidence="1">Membrane</location>
        <topology evidence="1">Multi-pass membrane protein</topology>
    </subcellularLocation>
</comment>